<evidence type="ECO:0000313" key="1">
    <source>
        <dbReference type="EMBL" id="CAR99590.1"/>
    </source>
</evidence>
<dbReference type="AlphaFoldDB" id="B6II60"/>
<dbReference type="Proteomes" id="UP000008549">
    <property type="component" value="Unassembled WGS sequence"/>
</dbReference>
<name>B6II60_CAEBR</name>
<proteinExistence type="predicted"/>
<dbReference type="EMBL" id="HE600908">
    <property type="protein sequence ID" value="CAR99590.1"/>
    <property type="molecule type" value="Genomic_DNA"/>
</dbReference>
<protein>
    <submittedName>
        <fullName evidence="1">Protein CBG26859</fullName>
    </submittedName>
</protein>
<accession>B6II60</accession>
<dbReference type="KEGG" id="cbr:CBG_26859"/>
<dbReference type="RefSeq" id="XP_045099153.1">
    <property type="nucleotide sequence ID" value="XM_045236444.1"/>
</dbReference>
<dbReference type="CTD" id="68918324"/>
<reference evidence="1 2" key="2">
    <citation type="journal article" date="2011" name="PLoS Genet.">
        <title>Caenorhabditis briggsae recombinant inbred line genotypes reveal inter-strain incompatibility and the evolution of recombination.</title>
        <authorList>
            <person name="Ross J.A."/>
            <person name="Koboldt D.C."/>
            <person name="Staisch J.E."/>
            <person name="Chamberlin H.M."/>
            <person name="Gupta B.P."/>
            <person name="Miller R.D."/>
            <person name="Baird S.E."/>
            <person name="Haag E.S."/>
        </authorList>
    </citation>
    <scope>NUCLEOTIDE SEQUENCE [LARGE SCALE GENOMIC DNA]</scope>
    <source>
        <strain evidence="1 2">AF16</strain>
    </source>
</reference>
<keyword evidence="2" id="KW-1185">Reference proteome</keyword>
<sequence length="65" mass="8098">MEKLQVKLVRVTQMKKKKEMEYSIYSDHLHFEIRKIGYRNFSENYSSLEFHFSSKQLWNEIHHSY</sequence>
<reference evidence="1 2" key="1">
    <citation type="journal article" date="2003" name="PLoS Biol.">
        <title>The genome sequence of Caenorhabditis briggsae: a platform for comparative genomics.</title>
        <authorList>
            <person name="Stein L.D."/>
            <person name="Bao Z."/>
            <person name="Blasiar D."/>
            <person name="Blumenthal T."/>
            <person name="Brent M.R."/>
            <person name="Chen N."/>
            <person name="Chinwalla A."/>
            <person name="Clarke L."/>
            <person name="Clee C."/>
            <person name="Coghlan A."/>
            <person name="Coulson A."/>
            <person name="D'Eustachio P."/>
            <person name="Fitch D.H."/>
            <person name="Fulton L.A."/>
            <person name="Fulton R.E."/>
            <person name="Griffiths-Jones S."/>
            <person name="Harris T.W."/>
            <person name="Hillier L.W."/>
            <person name="Kamath R."/>
            <person name="Kuwabara P.E."/>
            <person name="Mardis E.R."/>
            <person name="Marra M.A."/>
            <person name="Miner T.L."/>
            <person name="Minx P."/>
            <person name="Mullikin J.C."/>
            <person name="Plumb R.W."/>
            <person name="Rogers J."/>
            <person name="Schein J.E."/>
            <person name="Sohrmann M."/>
            <person name="Spieth J."/>
            <person name="Stajich J.E."/>
            <person name="Wei C."/>
            <person name="Willey D."/>
            <person name="Wilson R.K."/>
            <person name="Durbin R."/>
            <person name="Waterston R.H."/>
        </authorList>
    </citation>
    <scope>NUCLEOTIDE SEQUENCE [LARGE SCALE GENOMIC DNA]</scope>
    <source>
        <strain evidence="1 2">AF16</strain>
    </source>
</reference>
<organism evidence="1 2">
    <name type="scientific">Caenorhabditis briggsae</name>
    <dbReference type="NCBI Taxonomy" id="6238"/>
    <lineage>
        <taxon>Eukaryota</taxon>
        <taxon>Metazoa</taxon>
        <taxon>Ecdysozoa</taxon>
        <taxon>Nematoda</taxon>
        <taxon>Chromadorea</taxon>
        <taxon>Rhabditida</taxon>
        <taxon>Rhabditina</taxon>
        <taxon>Rhabditomorpha</taxon>
        <taxon>Rhabditoidea</taxon>
        <taxon>Rhabditidae</taxon>
        <taxon>Peloderinae</taxon>
        <taxon>Caenorhabditis</taxon>
    </lineage>
</organism>
<dbReference type="GeneID" id="68918324"/>
<dbReference type="InParanoid" id="B6II60"/>
<dbReference type="HOGENOM" id="CLU_2851767_0_0_1"/>
<gene>
    <name evidence="1" type="ORF">CBG26859</name>
    <name evidence="1" type="ORF">CBG_26859</name>
</gene>
<evidence type="ECO:0000313" key="2">
    <source>
        <dbReference type="Proteomes" id="UP000008549"/>
    </source>
</evidence>